<dbReference type="GO" id="GO:0043565">
    <property type="term" value="F:sequence-specific DNA binding"/>
    <property type="evidence" value="ECO:0007669"/>
    <property type="project" value="InterPro"/>
</dbReference>
<dbReference type="PANTHER" id="PTHR43280:SF32">
    <property type="entry name" value="TRANSCRIPTIONAL REGULATORY PROTEIN"/>
    <property type="match status" value="1"/>
</dbReference>
<protein>
    <submittedName>
        <fullName evidence="5">AraC-like DNA-binding protein</fullName>
    </submittedName>
</protein>
<keyword evidence="2 5" id="KW-0238">DNA-binding</keyword>
<reference evidence="5 6" key="1">
    <citation type="submission" date="2020-08" db="EMBL/GenBank/DDBJ databases">
        <title>Genomic Encyclopedia of Type Strains, Phase IV (KMG-V): Genome sequencing to study the core and pangenomes of soil and plant-associated prokaryotes.</title>
        <authorList>
            <person name="Whitman W."/>
        </authorList>
    </citation>
    <scope>NUCLEOTIDE SEQUENCE [LARGE SCALE GENOMIC DNA]</scope>
    <source>
        <strain evidence="5 6">M2T3</strain>
    </source>
</reference>
<dbReference type="InterPro" id="IPR018060">
    <property type="entry name" value="HTH_AraC"/>
</dbReference>
<dbReference type="EMBL" id="JACHCC010000008">
    <property type="protein sequence ID" value="MBB6501132.1"/>
    <property type="molecule type" value="Genomic_DNA"/>
</dbReference>
<accession>A0A7X0J784</accession>
<evidence type="ECO:0000313" key="6">
    <source>
        <dbReference type="Proteomes" id="UP000521017"/>
    </source>
</evidence>
<evidence type="ECO:0000256" key="1">
    <source>
        <dbReference type="ARBA" id="ARBA00023015"/>
    </source>
</evidence>
<dbReference type="PRINTS" id="PR00032">
    <property type="entry name" value="HTHARAC"/>
</dbReference>
<dbReference type="SUPFAM" id="SSF51215">
    <property type="entry name" value="Regulatory protein AraC"/>
    <property type="match status" value="1"/>
</dbReference>
<keyword evidence="1" id="KW-0805">Transcription regulation</keyword>
<dbReference type="AlphaFoldDB" id="A0A7X0J784"/>
<comment type="caution">
    <text evidence="5">The sequence shown here is derived from an EMBL/GenBank/DDBJ whole genome shotgun (WGS) entry which is preliminary data.</text>
</comment>
<dbReference type="Pfam" id="PF02311">
    <property type="entry name" value="AraC_binding"/>
    <property type="match status" value="1"/>
</dbReference>
<dbReference type="InterPro" id="IPR037923">
    <property type="entry name" value="HTH-like"/>
</dbReference>
<keyword evidence="3" id="KW-0804">Transcription</keyword>
<evidence type="ECO:0000313" key="5">
    <source>
        <dbReference type="EMBL" id="MBB6501132.1"/>
    </source>
</evidence>
<dbReference type="InterPro" id="IPR020449">
    <property type="entry name" value="Tscrpt_reg_AraC-type_HTH"/>
</dbReference>
<dbReference type="Proteomes" id="UP000521017">
    <property type="component" value="Unassembled WGS sequence"/>
</dbReference>
<dbReference type="InterPro" id="IPR009057">
    <property type="entry name" value="Homeodomain-like_sf"/>
</dbReference>
<dbReference type="InterPro" id="IPR003313">
    <property type="entry name" value="AraC-bd"/>
</dbReference>
<dbReference type="SUPFAM" id="SSF46689">
    <property type="entry name" value="Homeodomain-like"/>
    <property type="match status" value="1"/>
</dbReference>
<evidence type="ECO:0000259" key="4">
    <source>
        <dbReference type="PROSITE" id="PS01124"/>
    </source>
</evidence>
<name>A0A7X0J784_9SPHI</name>
<dbReference type="PANTHER" id="PTHR43280">
    <property type="entry name" value="ARAC-FAMILY TRANSCRIPTIONAL REGULATOR"/>
    <property type="match status" value="1"/>
</dbReference>
<proteinExistence type="predicted"/>
<dbReference type="SMART" id="SM00342">
    <property type="entry name" value="HTH_ARAC"/>
    <property type="match status" value="1"/>
</dbReference>
<sequence>MENIPVRYIYTGSKELGSFETFSIRNIQDLLHGEDMVQELHRHDFFYILALEKGEGNHEIDFKSYQICDNSVFFMRPGQVHQLVLKAGSKGYLMEFKPDFYYCTDQLSSQIFRKASKMNHSHSDENRFRKLLSVLTYIFQEFTTRQENYQEVIKANLDIFFIELVRQDIKKHPDDINLYTQGRFEEFLELLETHVINYKQVSQYAELLNLSIYQLNAITKATLGKRCSVLINEYIILESKRYLLATTSQVSQIAAYLGYGDVSYFIRFFKKHTGYPPEIFRSKYIQTTRVI</sequence>
<gene>
    <name evidence="5" type="ORF">HDF25_003295</name>
</gene>
<dbReference type="Pfam" id="PF12833">
    <property type="entry name" value="HTH_18"/>
    <property type="match status" value="1"/>
</dbReference>
<dbReference type="RefSeq" id="WP_184626562.1">
    <property type="nucleotide sequence ID" value="NZ_JACHCC010000008.1"/>
</dbReference>
<feature type="domain" description="HTH araC/xylS-type" evidence="4">
    <location>
        <begin position="185"/>
        <end position="283"/>
    </location>
</feature>
<evidence type="ECO:0000256" key="3">
    <source>
        <dbReference type="ARBA" id="ARBA00023163"/>
    </source>
</evidence>
<dbReference type="PROSITE" id="PS01124">
    <property type="entry name" value="HTH_ARAC_FAMILY_2"/>
    <property type="match status" value="1"/>
</dbReference>
<evidence type="ECO:0000256" key="2">
    <source>
        <dbReference type="ARBA" id="ARBA00023125"/>
    </source>
</evidence>
<dbReference type="Gene3D" id="1.10.10.60">
    <property type="entry name" value="Homeodomain-like"/>
    <property type="match status" value="1"/>
</dbReference>
<organism evidence="5 6">
    <name type="scientific">Pedobacter cryoconitis</name>
    <dbReference type="NCBI Taxonomy" id="188932"/>
    <lineage>
        <taxon>Bacteria</taxon>
        <taxon>Pseudomonadati</taxon>
        <taxon>Bacteroidota</taxon>
        <taxon>Sphingobacteriia</taxon>
        <taxon>Sphingobacteriales</taxon>
        <taxon>Sphingobacteriaceae</taxon>
        <taxon>Pedobacter</taxon>
    </lineage>
</organism>
<dbReference type="GO" id="GO:0003700">
    <property type="term" value="F:DNA-binding transcription factor activity"/>
    <property type="evidence" value="ECO:0007669"/>
    <property type="project" value="InterPro"/>
</dbReference>